<evidence type="ECO:0000313" key="3">
    <source>
        <dbReference type="Proteomes" id="UP001409291"/>
    </source>
</evidence>
<accession>A0ABV0BZJ7</accession>
<keyword evidence="3" id="KW-1185">Reference proteome</keyword>
<keyword evidence="1" id="KW-0732">Signal</keyword>
<dbReference type="Proteomes" id="UP001409291">
    <property type="component" value="Unassembled WGS sequence"/>
</dbReference>
<feature type="signal peptide" evidence="1">
    <location>
        <begin position="1"/>
        <end position="19"/>
    </location>
</feature>
<protein>
    <recommendedName>
        <fullName evidence="4">DUF4252 domain-containing protein</fullName>
    </recommendedName>
</protein>
<evidence type="ECO:0000256" key="1">
    <source>
        <dbReference type="SAM" id="SignalP"/>
    </source>
</evidence>
<evidence type="ECO:0008006" key="4">
    <source>
        <dbReference type="Google" id="ProtNLM"/>
    </source>
</evidence>
<feature type="chain" id="PRO_5046749277" description="DUF4252 domain-containing protein" evidence="1">
    <location>
        <begin position="20"/>
        <end position="160"/>
    </location>
</feature>
<proteinExistence type="predicted"/>
<reference evidence="2 3" key="1">
    <citation type="submission" date="2024-04" db="EMBL/GenBank/DDBJ databases">
        <title>WGS of bacteria from Torrens River.</title>
        <authorList>
            <person name="Wyrsch E.R."/>
            <person name="Drigo B."/>
        </authorList>
    </citation>
    <scope>NUCLEOTIDE SEQUENCE [LARGE SCALE GENOMIC DNA]</scope>
    <source>
        <strain evidence="2 3">TWI391</strain>
    </source>
</reference>
<dbReference type="RefSeq" id="WP_183915872.1">
    <property type="nucleotide sequence ID" value="NZ_JBDJLH010000009.1"/>
</dbReference>
<gene>
    <name evidence="2" type="ORF">ABE541_21880</name>
</gene>
<evidence type="ECO:0000313" key="2">
    <source>
        <dbReference type="EMBL" id="MEN5379932.1"/>
    </source>
</evidence>
<dbReference type="EMBL" id="JBDJNQ010000012">
    <property type="protein sequence ID" value="MEN5379932.1"/>
    <property type="molecule type" value="Genomic_DNA"/>
</dbReference>
<comment type="caution">
    <text evidence="2">The sequence shown here is derived from an EMBL/GenBank/DDBJ whole genome shotgun (WGS) entry which is preliminary data.</text>
</comment>
<name>A0ABV0BZJ7_9SPHI</name>
<organism evidence="2 3">
    <name type="scientific">Sphingobacterium kitahiroshimense</name>
    <dbReference type="NCBI Taxonomy" id="470446"/>
    <lineage>
        <taxon>Bacteria</taxon>
        <taxon>Pseudomonadati</taxon>
        <taxon>Bacteroidota</taxon>
        <taxon>Sphingobacteriia</taxon>
        <taxon>Sphingobacteriales</taxon>
        <taxon>Sphingobacteriaceae</taxon>
        <taxon>Sphingobacterium</taxon>
    </lineage>
</organism>
<sequence length="160" mass="17640">MEKLITAIALVFSVFTAQAQLSKVNEFVNSLPKKQKGIDIFRFSGANVKDVNKLSDGDLFMDIKQFVPDSLLKDIQDLVICQIGAEQAKESKALENAIKKADLKTLYAVETDGVAVQMLTTDFDQNNAQDLLIDVKSEDDSRITVMLKGKIPMELTGNGK</sequence>